<keyword evidence="7" id="KW-0720">Serine protease</keyword>
<dbReference type="FunFam" id="3.40.50.1820:FF:000003">
    <property type="entry name" value="Dipeptidyl peptidase 4"/>
    <property type="match status" value="1"/>
</dbReference>
<evidence type="ECO:0000256" key="9">
    <source>
        <dbReference type="ARBA" id="ARBA00022989"/>
    </source>
</evidence>
<evidence type="ECO:0000256" key="1">
    <source>
        <dbReference type="ARBA" id="ARBA00004576"/>
    </source>
</evidence>
<dbReference type="FunCoup" id="A0A167L5A6">
    <property type="interactions" value="138"/>
</dbReference>
<evidence type="ECO:0000256" key="5">
    <source>
        <dbReference type="ARBA" id="ARBA00022692"/>
    </source>
</evidence>
<dbReference type="PANTHER" id="PTHR11731">
    <property type="entry name" value="PROTEASE FAMILY S9B,C DIPEPTIDYL-PEPTIDASE IV-RELATED"/>
    <property type="match status" value="1"/>
</dbReference>
<evidence type="ECO:0000256" key="8">
    <source>
        <dbReference type="ARBA" id="ARBA00022968"/>
    </source>
</evidence>
<dbReference type="GeneID" id="29000388"/>
<keyword evidence="5 12" id="KW-0812">Transmembrane</keyword>
<keyword evidence="6" id="KW-0378">Hydrolase</keyword>
<keyword evidence="10 12" id="KW-0472">Membrane</keyword>
<comment type="similarity">
    <text evidence="2">Belongs to the peptidase S9B family.</text>
</comment>
<reference evidence="16" key="1">
    <citation type="submission" date="2015-06" db="EMBL/GenBank/DDBJ databases">
        <title>Expansion of signal transduction pathways in fungi by whole-genome duplication.</title>
        <authorList>
            <consortium name="DOE Joint Genome Institute"/>
            <person name="Corrochano L.M."/>
            <person name="Kuo A."/>
            <person name="Marcet-Houben M."/>
            <person name="Polaino S."/>
            <person name="Salamov A."/>
            <person name="Villalobos J.M."/>
            <person name="Alvarez M.I."/>
            <person name="Avalos J."/>
            <person name="Benito E.P."/>
            <person name="Benoit I."/>
            <person name="Burger G."/>
            <person name="Camino L.P."/>
            <person name="Canovas D."/>
            <person name="Cerda-Olmedo E."/>
            <person name="Cheng J.-F."/>
            <person name="Dominguez A."/>
            <person name="Elias M."/>
            <person name="Eslava A.P."/>
            <person name="Glaser F."/>
            <person name="Grimwood J."/>
            <person name="Gutierrez G."/>
            <person name="Heitman J."/>
            <person name="Henrissat B."/>
            <person name="Iturriaga E.A."/>
            <person name="Lang B.F."/>
            <person name="Lavin J.L."/>
            <person name="Lee S."/>
            <person name="Li W."/>
            <person name="Lindquist E."/>
            <person name="Lopez-Garcia S."/>
            <person name="Luque E.M."/>
            <person name="Marcos A.T."/>
            <person name="Martin J."/>
            <person name="McCluskey K."/>
            <person name="Medina H.R."/>
            <person name="Miralles-Duran A."/>
            <person name="Miyazaki A."/>
            <person name="Munoz-Torres E."/>
            <person name="Oguiza J.A."/>
            <person name="Ohm R."/>
            <person name="Olmedo M."/>
            <person name="Orejas M."/>
            <person name="Ortiz-Castellanos L."/>
            <person name="Pisabarro A.G."/>
            <person name="Rodriguez-Romero J."/>
            <person name="Ruiz-Herrera J."/>
            <person name="Ruiz-Vazquez R."/>
            <person name="Sanz C."/>
            <person name="Schackwitz W."/>
            <person name="Schmutz J."/>
            <person name="Shahriari M."/>
            <person name="Shelest E."/>
            <person name="Silva-Franco F."/>
            <person name="Soanes D."/>
            <person name="Syed K."/>
            <person name="Tagua V.G."/>
            <person name="Talbot N.J."/>
            <person name="Thon M."/>
            <person name="De vries R.P."/>
            <person name="Wiebenga A."/>
            <person name="Yadav J.S."/>
            <person name="Braun E.L."/>
            <person name="Baker S."/>
            <person name="Garre V."/>
            <person name="Horwitz B."/>
            <person name="Torres-Martinez S."/>
            <person name="Idnurm A."/>
            <person name="Herrera-Estrella A."/>
            <person name="Gabaldon T."/>
            <person name="Grigoriev I.V."/>
        </authorList>
    </citation>
    <scope>NUCLEOTIDE SEQUENCE [LARGE SCALE GENOMIC DNA]</scope>
    <source>
        <strain evidence="16">NRRL 1555(-)</strain>
    </source>
</reference>
<comment type="subcellular location">
    <subcellularLocation>
        <location evidence="1">Vacuole membrane</location>
        <topology evidence="1">Single-pass type II membrane protein</topology>
    </subcellularLocation>
</comment>
<feature type="transmembrane region" description="Helical" evidence="12">
    <location>
        <begin position="128"/>
        <end position="146"/>
    </location>
</feature>
<dbReference type="InterPro" id="IPR002469">
    <property type="entry name" value="Peptidase_S9B_N"/>
</dbReference>
<dbReference type="SUPFAM" id="SSF82171">
    <property type="entry name" value="DPP6 N-terminal domain-like"/>
    <property type="match status" value="1"/>
</dbReference>
<dbReference type="VEuPathDB" id="FungiDB:PHYBLDRAFT_188318"/>
<dbReference type="Proteomes" id="UP000077315">
    <property type="component" value="Unassembled WGS sequence"/>
</dbReference>
<evidence type="ECO:0000256" key="11">
    <source>
        <dbReference type="ARBA" id="ARBA00023180"/>
    </source>
</evidence>
<keyword evidence="8" id="KW-0735">Signal-anchor</keyword>
<accession>A0A167L5A6</accession>
<dbReference type="InterPro" id="IPR050278">
    <property type="entry name" value="Serine_Prot_S9B/DPPIV"/>
</dbReference>
<evidence type="ECO:0008006" key="17">
    <source>
        <dbReference type="Google" id="ProtNLM"/>
    </source>
</evidence>
<dbReference type="GO" id="GO:0006508">
    <property type="term" value="P:proteolysis"/>
    <property type="evidence" value="ECO:0007669"/>
    <property type="project" value="UniProtKB-KW"/>
</dbReference>
<dbReference type="OrthoDB" id="16520at2759"/>
<dbReference type="PANTHER" id="PTHR11731:SF200">
    <property type="entry name" value="DIPEPTIDYL PEPTIDASE 10, ISOFORM B"/>
    <property type="match status" value="1"/>
</dbReference>
<dbReference type="SUPFAM" id="SSF53474">
    <property type="entry name" value="alpha/beta-Hydrolases"/>
    <property type="match status" value="1"/>
</dbReference>
<gene>
    <name evidence="15" type="ORF">PHYBLDRAFT_188318</name>
</gene>
<dbReference type="RefSeq" id="XP_018287667.1">
    <property type="nucleotide sequence ID" value="XM_018439482.1"/>
</dbReference>
<evidence type="ECO:0000256" key="12">
    <source>
        <dbReference type="SAM" id="Phobius"/>
    </source>
</evidence>
<sequence>MSLSAPRRMQDTNENDTEMMPIFDLDHLIDTLDARNSLSSCNISTDDDDTESLESCDSITFQPSNHLEMQGNSYYDRAENETESSQTYYILPRIHDVEAQQRLVSSSDQENDDLEKEMKPAKNSGRKWGCIIFLAVLLIGWAIWTLSLSRLSPDAAVESNAAAPKYVDFEDIFKEDFIPIRSQLEWVKNGPQDGVYTYRDPRTNDILLESVEKRGSRIFVKAKDLIFDGFPLEVSSFEVSQDSQYVMLITDKVEQWRYSYRANIFIYSITDKTISPLTPYSTVAYIPQISYAVWSPTGHNLAYVMENDIYTTDLKRHRRITFDGSSTVFNGIPDWVYEEEIFATNFALWWSPDSTHLAFLRFNETDVPEYTMQMYTASAKSYPDEVKIRYPKAGAPNPVASLHVHSLVSRTSVMITKRYAQNATIQSSSLYKEFEDHDRLITDIAWATDSNTSLLFKQTNRVQDHEITSLISIAPSLNESRVDLIREYIPDDKGWVDSGRNMVYLETKSNGTIIQYLDIADDGNGFMHLALFTASINKELSDPVWLTFGEWEVIDGTVVVDKKNHLVHFMSTERSHLERHLYTLSLNSKKPAATKKCITCPNDPKEHAYYDAKFSPMAGYFLLNYLGPHIPSAVVKKVGNASFENPIQDNHQLKQLLKKYELPRKRMVRVKSGGVEMTAMELLPPDFDITQRYPVIFNVYGGPGSQLASYQFELNWHSFLASQLKYIVVTVDGRGTGFKGRKYKVGVRGRLGELETIDQINAAKHWSNLDYVDKSRIAIWGWSFGGFLTSKVVEANSGIFSAAMAVAPVTDWRFYDSLYTERYMKTPEMNPKGYIKSAVNNMTGFSNTEFLLVHGTGDDNVHFQNSAVLIDKLTKADIHNYRVQFFTDSNHAIQYHNANKNLYYLLTEFLWKSFGGKEYIHLRQESHGRFFGPLVEDH</sequence>
<evidence type="ECO:0000313" key="15">
    <source>
        <dbReference type="EMBL" id="OAD69627.1"/>
    </source>
</evidence>
<dbReference type="GO" id="GO:0005774">
    <property type="term" value="C:vacuolar membrane"/>
    <property type="evidence" value="ECO:0007669"/>
    <property type="project" value="UniProtKB-SubCell"/>
</dbReference>
<evidence type="ECO:0000256" key="6">
    <source>
        <dbReference type="ARBA" id="ARBA00022801"/>
    </source>
</evidence>
<dbReference type="InterPro" id="IPR029058">
    <property type="entry name" value="AB_hydrolase_fold"/>
</dbReference>
<feature type="domain" description="Peptidase S9 prolyl oligopeptidase catalytic" evidence="13">
    <location>
        <begin position="714"/>
        <end position="916"/>
    </location>
</feature>
<name>A0A167L5A6_PHYB8</name>
<protein>
    <recommendedName>
        <fullName evidence="17">Dipeptidylpeptidase IV N-terminal domain-containing protein</fullName>
    </recommendedName>
</protein>
<dbReference type="Gene3D" id="2.140.10.30">
    <property type="entry name" value="Dipeptidylpeptidase IV, N-terminal domain"/>
    <property type="match status" value="1"/>
</dbReference>
<keyword evidence="3" id="KW-0031">Aminopeptidase</keyword>
<evidence type="ECO:0000256" key="2">
    <source>
        <dbReference type="ARBA" id="ARBA00006150"/>
    </source>
</evidence>
<dbReference type="STRING" id="763407.A0A167L5A6"/>
<dbReference type="GO" id="GO:0008239">
    <property type="term" value="F:dipeptidyl-peptidase activity"/>
    <property type="evidence" value="ECO:0007669"/>
    <property type="project" value="TreeGrafter"/>
</dbReference>
<evidence type="ECO:0000256" key="7">
    <source>
        <dbReference type="ARBA" id="ARBA00022825"/>
    </source>
</evidence>
<evidence type="ECO:0000256" key="4">
    <source>
        <dbReference type="ARBA" id="ARBA00022670"/>
    </source>
</evidence>
<dbReference type="InterPro" id="IPR001375">
    <property type="entry name" value="Peptidase_S9_cat"/>
</dbReference>
<keyword evidence="16" id="KW-1185">Reference proteome</keyword>
<dbReference type="EMBL" id="KV440991">
    <property type="protein sequence ID" value="OAD69627.1"/>
    <property type="molecule type" value="Genomic_DNA"/>
</dbReference>
<dbReference type="GO" id="GO:0004252">
    <property type="term" value="F:serine-type endopeptidase activity"/>
    <property type="evidence" value="ECO:0007669"/>
    <property type="project" value="InterPro"/>
</dbReference>
<dbReference type="AlphaFoldDB" id="A0A167L5A6"/>
<dbReference type="GO" id="GO:0004177">
    <property type="term" value="F:aminopeptidase activity"/>
    <property type="evidence" value="ECO:0007669"/>
    <property type="project" value="UniProtKB-KW"/>
</dbReference>
<dbReference type="PROSITE" id="PS00708">
    <property type="entry name" value="PRO_ENDOPEP_SER"/>
    <property type="match status" value="1"/>
</dbReference>
<keyword evidence="4" id="KW-0645">Protease</keyword>
<dbReference type="Pfam" id="PF00326">
    <property type="entry name" value="Peptidase_S9"/>
    <property type="match status" value="1"/>
</dbReference>
<evidence type="ECO:0000259" key="13">
    <source>
        <dbReference type="Pfam" id="PF00326"/>
    </source>
</evidence>
<organism evidence="15 16">
    <name type="scientific">Phycomyces blakesleeanus (strain ATCC 8743b / DSM 1359 / FGSC 10004 / NBRC 33097 / NRRL 1555)</name>
    <dbReference type="NCBI Taxonomy" id="763407"/>
    <lineage>
        <taxon>Eukaryota</taxon>
        <taxon>Fungi</taxon>
        <taxon>Fungi incertae sedis</taxon>
        <taxon>Mucoromycota</taxon>
        <taxon>Mucoromycotina</taxon>
        <taxon>Mucoromycetes</taxon>
        <taxon>Mucorales</taxon>
        <taxon>Phycomycetaceae</taxon>
        <taxon>Phycomyces</taxon>
    </lineage>
</organism>
<evidence type="ECO:0000313" key="16">
    <source>
        <dbReference type="Proteomes" id="UP000077315"/>
    </source>
</evidence>
<dbReference type="InParanoid" id="A0A167L5A6"/>
<keyword evidence="11" id="KW-0325">Glycoprotein</keyword>
<dbReference type="InterPro" id="IPR002471">
    <property type="entry name" value="Pept_S9_AS"/>
</dbReference>
<evidence type="ECO:0000259" key="14">
    <source>
        <dbReference type="Pfam" id="PF00930"/>
    </source>
</evidence>
<dbReference type="GO" id="GO:0005886">
    <property type="term" value="C:plasma membrane"/>
    <property type="evidence" value="ECO:0007669"/>
    <property type="project" value="TreeGrafter"/>
</dbReference>
<evidence type="ECO:0000256" key="10">
    <source>
        <dbReference type="ARBA" id="ARBA00023136"/>
    </source>
</evidence>
<keyword evidence="9 12" id="KW-1133">Transmembrane helix</keyword>
<proteinExistence type="inferred from homology"/>
<evidence type="ECO:0000256" key="3">
    <source>
        <dbReference type="ARBA" id="ARBA00022438"/>
    </source>
</evidence>
<dbReference type="Gene3D" id="3.40.50.1820">
    <property type="entry name" value="alpha/beta hydrolase"/>
    <property type="match status" value="1"/>
</dbReference>
<feature type="domain" description="Dipeptidylpeptidase IV N-terminal" evidence="14">
    <location>
        <begin position="240"/>
        <end position="631"/>
    </location>
</feature>
<dbReference type="Pfam" id="PF00930">
    <property type="entry name" value="DPPIV_N"/>
    <property type="match status" value="1"/>
</dbReference>